<evidence type="ECO:0000313" key="1">
    <source>
        <dbReference type="EMBL" id="CAK9018749.1"/>
    </source>
</evidence>
<organism evidence="1 2">
    <name type="scientific">Durusdinium trenchii</name>
    <dbReference type="NCBI Taxonomy" id="1381693"/>
    <lineage>
        <taxon>Eukaryota</taxon>
        <taxon>Sar</taxon>
        <taxon>Alveolata</taxon>
        <taxon>Dinophyceae</taxon>
        <taxon>Suessiales</taxon>
        <taxon>Symbiodiniaceae</taxon>
        <taxon>Durusdinium</taxon>
    </lineage>
</organism>
<name>A0ABP0JWA6_9DINO</name>
<comment type="caution">
    <text evidence="1">The sequence shown here is derived from an EMBL/GenBank/DDBJ whole genome shotgun (WGS) entry which is preliminary data.</text>
</comment>
<evidence type="ECO:0000313" key="2">
    <source>
        <dbReference type="Proteomes" id="UP001642464"/>
    </source>
</evidence>
<sequence length="485" mass="54074">MAAMDQAEEAAEKALFELEDIVGLTSPESRTAHTVSSKYDAQPLGDWTELKLRLAAGRCRDAATAARSAAALRGEAAAFDEAPEEAVEVLRLETALQLATLRGAESDRVPKVSGPSPAALAASAASAAAAAESRRTVKLEPGAAVFDYLTEKLDESLEDRRRFFERYLVVRELALARSQKEPNLPVLSDASRSLRDGRAPPQQVLAELEKVWLPSDQALLEARVWRARGRHRRLFMELRETERWSGSQRWSGPCQLADVVQELQAEELLKHCEHSRRFDARLDRRIRAVRLVASLCELEALVKLNGNTIMVLKSELMSRGFGSRFQQRLFHMKEDAEVDDDAVLAPPMVLKMLGPLAIKQQQRFGATLLGLLRKVAWKWLVAESLSDMILHIHGWTSLHYAARNRDPELVQLVKMPHQTKVQLLCMLLPNTRQLEAVRWSLALPAMSRIMRARITAPLELAAEQGFPAECCGGEAQESTCAMVLR</sequence>
<keyword evidence="2" id="KW-1185">Reference proteome</keyword>
<dbReference type="EMBL" id="CAXAMM010008890">
    <property type="protein sequence ID" value="CAK9018749.1"/>
    <property type="molecule type" value="Genomic_DNA"/>
</dbReference>
<protein>
    <submittedName>
        <fullName evidence="1">Uncharacterized protein</fullName>
    </submittedName>
</protein>
<dbReference type="Proteomes" id="UP001642464">
    <property type="component" value="Unassembled WGS sequence"/>
</dbReference>
<proteinExistence type="predicted"/>
<accession>A0ABP0JWA6</accession>
<reference evidence="1 2" key="1">
    <citation type="submission" date="2024-02" db="EMBL/GenBank/DDBJ databases">
        <authorList>
            <person name="Chen Y."/>
            <person name="Shah S."/>
            <person name="Dougan E. K."/>
            <person name="Thang M."/>
            <person name="Chan C."/>
        </authorList>
    </citation>
    <scope>NUCLEOTIDE SEQUENCE [LARGE SCALE GENOMIC DNA]</scope>
</reference>
<gene>
    <name evidence="1" type="ORF">SCF082_LOCUS14212</name>
</gene>